<proteinExistence type="predicted"/>
<reference evidence="1 2" key="1">
    <citation type="submission" date="2016-01" db="EMBL/GenBank/DDBJ databases">
        <authorList>
            <person name="Oliw E.H."/>
        </authorList>
    </citation>
    <scope>NUCLEOTIDE SEQUENCE [LARGE SCALE GENOMIC DNA]</scope>
    <source>
        <strain evidence="1">LMG 27134</strain>
    </source>
</reference>
<dbReference type="AlphaFoldDB" id="A0A158K058"/>
<dbReference type="Proteomes" id="UP000054683">
    <property type="component" value="Unassembled WGS sequence"/>
</dbReference>
<accession>A0A158K058</accession>
<organism evidence="1 2">
    <name type="scientific">Caballeronia udeis</name>
    <dbReference type="NCBI Taxonomy" id="1232866"/>
    <lineage>
        <taxon>Bacteria</taxon>
        <taxon>Pseudomonadati</taxon>
        <taxon>Pseudomonadota</taxon>
        <taxon>Betaproteobacteria</taxon>
        <taxon>Burkholderiales</taxon>
        <taxon>Burkholderiaceae</taxon>
        <taxon>Caballeronia</taxon>
    </lineage>
</organism>
<evidence type="ECO:0000313" key="2">
    <source>
        <dbReference type="Proteomes" id="UP000054683"/>
    </source>
</evidence>
<evidence type="ECO:0000313" key="1">
    <source>
        <dbReference type="EMBL" id="SAL74468.1"/>
    </source>
</evidence>
<sequence length="63" mass="6745">MIEALRNAAVKPDPVQRWMYKDVVGMAELSRDLSASLQAIPTEEGGAACRPLPTFESLGSLVG</sequence>
<name>A0A158K058_9BURK</name>
<dbReference type="EMBL" id="FCOK02000158">
    <property type="protein sequence ID" value="SAL74468.1"/>
    <property type="molecule type" value="Genomic_DNA"/>
</dbReference>
<protein>
    <submittedName>
        <fullName evidence="1">Uncharacterized protein</fullName>
    </submittedName>
</protein>
<gene>
    <name evidence="1" type="ORF">AWB69_09194</name>
</gene>